<evidence type="ECO:0000313" key="2">
    <source>
        <dbReference type="Proteomes" id="UP000019464"/>
    </source>
</evidence>
<dbReference type="AlphaFoldDB" id="W9VRX0"/>
<name>W9VRX0_9GAMM</name>
<dbReference type="EMBL" id="AONB01000001">
    <property type="protein sequence ID" value="EXJ13160.1"/>
    <property type="molecule type" value="Genomic_DNA"/>
</dbReference>
<reference evidence="2" key="1">
    <citation type="submission" date="2012-11" db="EMBL/GenBank/DDBJ databases">
        <authorList>
            <person name="Singh A."/>
            <person name="Pinnaka A.K."/>
            <person name="Vaidya B."/>
        </authorList>
    </citation>
    <scope>NUCLEOTIDE SEQUENCE [LARGE SCALE GENOMIC DNA]</scope>
    <source>
        <strain evidence="2">AK23</strain>
    </source>
</reference>
<protein>
    <submittedName>
        <fullName evidence="1">Uncharacterized protein</fullName>
    </submittedName>
</protein>
<keyword evidence="2" id="KW-1185">Reference proteome</keyword>
<comment type="caution">
    <text evidence="1">The sequence shown here is derived from an EMBL/GenBank/DDBJ whole genome shotgun (WGS) entry which is preliminary data.</text>
</comment>
<reference evidence="1 2" key="2">
    <citation type="journal article" date="2015" name="Syst. Appl. Microbiol.">
        <title>Nitrincola nitratireducens sp. nov. isolated from a haloalkaline crater lake.</title>
        <authorList>
            <person name="Singh A."/>
            <person name="Vaidya B."/>
            <person name="Tanuku N.R."/>
            <person name="Pinnaka A.K."/>
        </authorList>
    </citation>
    <scope>NUCLEOTIDE SEQUENCE [LARGE SCALE GENOMIC DNA]</scope>
    <source>
        <strain evidence="1 2">AK23</strain>
    </source>
</reference>
<evidence type="ECO:0000313" key="1">
    <source>
        <dbReference type="EMBL" id="EXJ13160.1"/>
    </source>
</evidence>
<dbReference type="Proteomes" id="UP000019464">
    <property type="component" value="Unassembled WGS sequence"/>
</dbReference>
<accession>W9VRX0</accession>
<proteinExistence type="predicted"/>
<sequence length="114" mass="13219">MQERFDDIAHIIYHIDTYDDHGLSLPAQLTLPARTEIQQHLNAALARILGEAPDYELIIYYTPRFIELDIKCPMAIFALLEQQGVTAAELEARLNDELRTLEWFKAIQIWLPAR</sequence>
<organism evidence="1 2">
    <name type="scientific">Nitrincola nitratireducens</name>
    <dbReference type="NCBI Taxonomy" id="1229521"/>
    <lineage>
        <taxon>Bacteria</taxon>
        <taxon>Pseudomonadati</taxon>
        <taxon>Pseudomonadota</taxon>
        <taxon>Gammaproteobacteria</taxon>
        <taxon>Oceanospirillales</taxon>
        <taxon>Oceanospirillaceae</taxon>
        <taxon>Nitrincola</taxon>
    </lineage>
</organism>
<gene>
    <name evidence="1" type="ORF">D791_00513</name>
</gene>